<feature type="compositionally biased region" description="Basic and acidic residues" evidence="1">
    <location>
        <begin position="24"/>
        <end position="40"/>
    </location>
</feature>
<evidence type="ECO:0000313" key="2">
    <source>
        <dbReference type="EMBL" id="KAH9844637.1"/>
    </source>
</evidence>
<proteinExistence type="predicted"/>
<keyword evidence="3" id="KW-1185">Reference proteome</keyword>
<reference evidence="2 3" key="1">
    <citation type="journal article" date="2018" name="IMA Fungus">
        <title>IMA Genome-F 10: Nine draft genome sequences of Claviceps purpurea s.lat., including C. arundinis, C. humidiphila, and C. cf. spartinae, pseudomolecules for the pitch canker pathogen Fusarium circinatum, draft genome of Davidsoniella eucalypti, Grosmannia galeiformis, Quambalaria eucalypti, and Teratosphaeria destructans.</title>
        <authorList>
            <person name="Wingfield B.D."/>
            <person name="Liu M."/>
            <person name="Nguyen H.D."/>
            <person name="Lane F.A."/>
            <person name="Morgan S.W."/>
            <person name="De Vos L."/>
            <person name="Wilken P.M."/>
            <person name="Duong T.A."/>
            <person name="Aylward J."/>
            <person name="Coetzee M.P."/>
            <person name="Dadej K."/>
            <person name="De Beer Z.W."/>
            <person name="Findlay W."/>
            <person name="Havenga M."/>
            <person name="Kolarik M."/>
            <person name="Menzies J.G."/>
            <person name="Naidoo K."/>
            <person name="Pochopski O."/>
            <person name="Shoukouhi P."/>
            <person name="Santana Q.C."/>
            <person name="Seifert K.A."/>
            <person name="Soal N."/>
            <person name="Steenkamp E.T."/>
            <person name="Tatham C.T."/>
            <person name="van der Nest M.A."/>
            <person name="Wingfield M.J."/>
        </authorList>
    </citation>
    <scope>NUCLEOTIDE SEQUENCE [LARGE SCALE GENOMIC DNA]</scope>
    <source>
        <strain evidence="2">CMW44962</strain>
    </source>
</reference>
<protein>
    <submittedName>
        <fullName evidence="2">Uncharacterized protein</fullName>
    </submittedName>
</protein>
<name>A0A9W7W689_9PEZI</name>
<reference evidence="2 3" key="2">
    <citation type="journal article" date="2021" name="Curr. Genet.">
        <title>Genetic response to nitrogen starvation in the aggressive Eucalyptus foliar pathogen Teratosphaeria destructans.</title>
        <authorList>
            <person name="Havenga M."/>
            <person name="Wingfield B.D."/>
            <person name="Wingfield M.J."/>
            <person name="Dreyer L.L."/>
            <person name="Roets F."/>
            <person name="Aylward J."/>
        </authorList>
    </citation>
    <scope>NUCLEOTIDE SEQUENCE [LARGE SCALE GENOMIC DNA]</scope>
    <source>
        <strain evidence="2">CMW44962</strain>
    </source>
</reference>
<comment type="caution">
    <text evidence="2">The sequence shown here is derived from an EMBL/GenBank/DDBJ whole genome shotgun (WGS) entry which is preliminary data.</text>
</comment>
<organism evidence="2 3">
    <name type="scientific">Teratosphaeria destructans</name>
    <dbReference type="NCBI Taxonomy" id="418781"/>
    <lineage>
        <taxon>Eukaryota</taxon>
        <taxon>Fungi</taxon>
        <taxon>Dikarya</taxon>
        <taxon>Ascomycota</taxon>
        <taxon>Pezizomycotina</taxon>
        <taxon>Dothideomycetes</taxon>
        <taxon>Dothideomycetidae</taxon>
        <taxon>Mycosphaerellales</taxon>
        <taxon>Teratosphaeriaceae</taxon>
        <taxon>Teratosphaeria</taxon>
    </lineage>
</organism>
<evidence type="ECO:0000256" key="1">
    <source>
        <dbReference type="SAM" id="MobiDB-lite"/>
    </source>
</evidence>
<sequence>MTGTNRAIQVAVDRTVNPAPTFESKQDLLKKGSDPPDVPKAKKKGAASKRIQSCSKIALVRTLLSRSYAR</sequence>
<dbReference type="AlphaFoldDB" id="A0A9W7W689"/>
<dbReference type="Proteomes" id="UP001138500">
    <property type="component" value="Unassembled WGS sequence"/>
</dbReference>
<gene>
    <name evidence="2" type="ORF">Tdes44962_MAKER07225</name>
</gene>
<evidence type="ECO:0000313" key="3">
    <source>
        <dbReference type="Proteomes" id="UP001138500"/>
    </source>
</evidence>
<dbReference type="EMBL" id="RIBY02000269">
    <property type="protein sequence ID" value="KAH9844637.1"/>
    <property type="molecule type" value="Genomic_DNA"/>
</dbReference>
<feature type="region of interest" description="Disordered" evidence="1">
    <location>
        <begin position="19"/>
        <end position="49"/>
    </location>
</feature>
<accession>A0A9W7W689</accession>